<dbReference type="Proteomes" id="UP001159428">
    <property type="component" value="Unassembled WGS sequence"/>
</dbReference>
<accession>A0AAU9WRA5</accession>
<protein>
    <submittedName>
        <fullName evidence="1">Uncharacterized protein</fullName>
    </submittedName>
</protein>
<proteinExistence type="predicted"/>
<keyword evidence="2" id="KW-1185">Reference proteome</keyword>
<organism evidence="1 2">
    <name type="scientific">Pocillopora meandrina</name>
    <dbReference type="NCBI Taxonomy" id="46732"/>
    <lineage>
        <taxon>Eukaryota</taxon>
        <taxon>Metazoa</taxon>
        <taxon>Cnidaria</taxon>
        <taxon>Anthozoa</taxon>
        <taxon>Hexacorallia</taxon>
        <taxon>Scleractinia</taxon>
        <taxon>Astrocoeniina</taxon>
        <taxon>Pocilloporidae</taxon>
        <taxon>Pocillopora</taxon>
    </lineage>
</organism>
<dbReference type="AlphaFoldDB" id="A0AAU9WRA5"/>
<feature type="non-terminal residue" evidence="1">
    <location>
        <position position="1"/>
    </location>
</feature>
<evidence type="ECO:0000313" key="2">
    <source>
        <dbReference type="Proteomes" id="UP001159428"/>
    </source>
</evidence>
<dbReference type="EMBL" id="CALNXJ010000019">
    <property type="protein sequence ID" value="CAH3123087.1"/>
    <property type="molecule type" value="Genomic_DNA"/>
</dbReference>
<comment type="caution">
    <text evidence="1">The sequence shown here is derived from an EMBL/GenBank/DDBJ whole genome shotgun (WGS) entry which is preliminary data.</text>
</comment>
<evidence type="ECO:0000313" key="1">
    <source>
        <dbReference type="EMBL" id="CAH3123087.1"/>
    </source>
</evidence>
<sequence>EEQLLRETDHETILNTLLQNPIELNLKEKPSAIRENKLFTLDMREIPISSVEAEDNGAYISKGNAKRLFQYNSEGSRTVHKNENGAFYANVKTSKGYRKEYIPESEVYELTRYYKTSKFNPEFSRTIATVKAITDKELKPFYLVLYKWARGESKEFFLPRHGNAKKPTSSAYFRKDPCTSTAIDNLLNEGMPTDTVNNTLIKEKTTTVSETIPGLKMFENRKYKNMKATSTKTTLKRNEAETLITSLHTLPLNSSVTFTKEQYISVNSSPNMLNDIHRFCVLGNSILRIDTNFELVDGLWLTDTTYANESLIDQSNKHPEFPGPSFWHFKKSRESYRRFAGELTIAKPELLGIKKIGHDLDKAIAGGMTDILKDADNVWCTQHSQERDALKLKSLGANERSRNRIMTDIYGSQDDVLLHNGLADADDPEDFQIKLARLETVWESLVPGFHRWFTKHRSEQFKTCLVLSARQNLGITGRFYTNGLELKHRLQKKRLREDEIPEEVANVTSMLEKWTTEFYLEEERAVCGLGKYRLSLGYEQFQVDPVKWNRWSLERQAQHLSALRNFTPKSYDMYKKPMVTGIKSSPQSKRRRVHLPEPEIFTDRVEVGDDTPQAVTPIRITKSDDKTKWQVEKSTNAATEAMNFLDPDRISGNQYELVSRDDEKLCPKSVLRCEQCRVAFHQADKVVVKSVRVRERTDKSGKIVKYTGNLYLHFLTKCLSEYDQKFAFSAITVPTRTLTFLPEGGRAILEAKGLYVEK</sequence>
<gene>
    <name evidence="1" type="ORF">PMEA_00009475</name>
</gene>
<name>A0AAU9WRA5_9CNID</name>
<reference evidence="1 2" key="1">
    <citation type="submission" date="2022-05" db="EMBL/GenBank/DDBJ databases">
        <authorList>
            <consortium name="Genoscope - CEA"/>
            <person name="William W."/>
        </authorList>
    </citation>
    <scope>NUCLEOTIDE SEQUENCE [LARGE SCALE GENOMIC DNA]</scope>
</reference>